<dbReference type="InterPro" id="IPR036477">
    <property type="entry name" value="Formyl_transf_N_sf"/>
</dbReference>
<dbReference type="OrthoDB" id="5575075at2759"/>
<keyword evidence="3" id="KW-0808">Transferase</keyword>
<comment type="pathway">
    <text evidence="1">Purine metabolism; IMP biosynthesis via de novo pathway; N(2)-formyl-N(1)-(5-phospho-D-ribosyl)glycinamide from N(1)-(5-phospho-D-ribosyl)glycinamide (10-formyl THF route): step 1/1.</text>
</comment>
<comment type="caution">
    <text evidence="6">The sequence shown here is derived from an EMBL/GenBank/DDBJ whole genome shotgun (WGS) entry which is preliminary data.</text>
</comment>
<protein>
    <recommendedName>
        <fullName evidence="2">phosphoribosylglycinamide formyltransferase 1</fullName>
        <ecNumber evidence="2">2.1.2.2</ecNumber>
    </recommendedName>
</protein>
<feature type="domain" description="Formyl transferase N-terminal" evidence="5">
    <location>
        <begin position="7"/>
        <end position="189"/>
    </location>
</feature>
<dbReference type="Proteomes" id="UP000320475">
    <property type="component" value="Unassembled WGS sequence"/>
</dbReference>
<dbReference type="Gene3D" id="3.40.50.170">
    <property type="entry name" value="Formyl transferase, N-terminal domain"/>
    <property type="match status" value="1"/>
</dbReference>
<reference evidence="8 9" key="1">
    <citation type="journal article" date="2019" name="Sci. Rep.">
        <title>Comparative genomics of chytrid fungi reveal insights into the obligate biotrophic and pathogenic lifestyle of Synchytrium endobioticum.</title>
        <authorList>
            <person name="van de Vossenberg B.T.L.H."/>
            <person name="Warris S."/>
            <person name="Nguyen H.D.T."/>
            <person name="van Gent-Pelzer M.P.E."/>
            <person name="Joly D.L."/>
            <person name="van de Geest H.C."/>
            <person name="Bonants P.J.M."/>
            <person name="Smith D.S."/>
            <person name="Levesque C.A."/>
            <person name="van der Lee T.A.J."/>
        </authorList>
    </citation>
    <scope>NUCLEOTIDE SEQUENCE [LARGE SCALE GENOMIC DNA]</scope>
    <source>
        <strain evidence="7 9">LEV6574</strain>
        <strain evidence="6 8">MB42</strain>
    </source>
</reference>
<sequence>MTGSKKSVVVLISGSGTNLQALIDSGIPIALVVSNKKNAYGLTRASNSSIPTLVLTLKAHKDAGKSRNDYDIHLAKEIKKLLPPPYLIVLAGFMHILSESFITEFDTIINLHPALPGQFDGTHAIRRAYEAFKAGQITTSGVMVHRVVPEVDKGEPLLTREVEFKEDDTLEAFEARMHATEHELIVQATKSLL</sequence>
<dbReference type="Proteomes" id="UP000317494">
    <property type="component" value="Unassembled WGS sequence"/>
</dbReference>
<dbReference type="EMBL" id="QEAN01000302">
    <property type="protein sequence ID" value="TPX40747.1"/>
    <property type="molecule type" value="Genomic_DNA"/>
</dbReference>
<evidence type="ECO:0000256" key="4">
    <source>
        <dbReference type="ARBA" id="ARBA00022755"/>
    </source>
</evidence>
<keyword evidence="4" id="KW-0658">Purine biosynthesis</keyword>
<evidence type="ECO:0000313" key="7">
    <source>
        <dbReference type="EMBL" id="TPX50616.1"/>
    </source>
</evidence>
<dbReference type="STRING" id="286115.A0A507CNN4"/>
<evidence type="ECO:0000256" key="2">
    <source>
        <dbReference type="ARBA" id="ARBA00012254"/>
    </source>
</evidence>
<dbReference type="Pfam" id="PF00551">
    <property type="entry name" value="Formyl_trans_N"/>
    <property type="match status" value="1"/>
</dbReference>
<dbReference type="GO" id="GO:0006189">
    <property type="term" value="P:'de novo' IMP biosynthetic process"/>
    <property type="evidence" value="ECO:0007669"/>
    <property type="project" value="InterPro"/>
</dbReference>
<dbReference type="CDD" id="cd08645">
    <property type="entry name" value="FMT_core_GART"/>
    <property type="match status" value="1"/>
</dbReference>
<dbReference type="InterPro" id="IPR004607">
    <property type="entry name" value="GART"/>
</dbReference>
<dbReference type="EC" id="2.1.2.2" evidence="2"/>
<keyword evidence="8" id="KW-1185">Reference proteome</keyword>
<dbReference type="NCBIfam" id="TIGR00639">
    <property type="entry name" value="PurN"/>
    <property type="match status" value="1"/>
</dbReference>
<evidence type="ECO:0000313" key="6">
    <source>
        <dbReference type="EMBL" id="TPX40747.1"/>
    </source>
</evidence>
<gene>
    <name evidence="7" type="ORF">SeLEV6574_g00777</name>
    <name evidence="6" type="ORF">SeMB42_g05892</name>
</gene>
<accession>A0A507CNN4</accession>
<evidence type="ECO:0000256" key="1">
    <source>
        <dbReference type="ARBA" id="ARBA00005054"/>
    </source>
</evidence>
<dbReference type="SUPFAM" id="SSF53328">
    <property type="entry name" value="Formyltransferase"/>
    <property type="match status" value="1"/>
</dbReference>
<dbReference type="VEuPathDB" id="FungiDB:SeMB42_g05892"/>
<evidence type="ECO:0000259" key="5">
    <source>
        <dbReference type="Pfam" id="PF00551"/>
    </source>
</evidence>
<dbReference type="PANTHER" id="PTHR43369">
    <property type="entry name" value="PHOSPHORIBOSYLGLYCINAMIDE FORMYLTRANSFERASE"/>
    <property type="match status" value="1"/>
</dbReference>
<proteinExistence type="predicted"/>
<dbReference type="GO" id="GO:0004644">
    <property type="term" value="F:phosphoribosylglycinamide formyltransferase activity"/>
    <property type="evidence" value="ECO:0007669"/>
    <property type="project" value="UniProtKB-EC"/>
</dbReference>
<dbReference type="GO" id="GO:0005737">
    <property type="term" value="C:cytoplasm"/>
    <property type="evidence" value="ECO:0007669"/>
    <property type="project" value="TreeGrafter"/>
</dbReference>
<organism evidence="6 8">
    <name type="scientific">Synchytrium endobioticum</name>
    <dbReference type="NCBI Taxonomy" id="286115"/>
    <lineage>
        <taxon>Eukaryota</taxon>
        <taxon>Fungi</taxon>
        <taxon>Fungi incertae sedis</taxon>
        <taxon>Chytridiomycota</taxon>
        <taxon>Chytridiomycota incertae sedis</taxon>
        <taxon>Chytridiomycetes</taxon>
        <taxon>Synchytriales</taxon>
        <taxon>Synchytriaceae</taxon>
        <taxon>Synchytrium</taxon>
    </lineage>
</organism>
<dbReference type="PANTHER" id="PTHR43369:SF2">
    <property type="entry name" value="PHOSPHORIBOSYLGLYCINAMIDE FORMYLTRANSFERASE"/>
    <property type="match status" value="1"/>
</dbReference>
<evidence type="ECO:0000313" key="9">
    <source>
        <dbReference type="Proteomes" id="UP000320475"/>
    </source>
</evidence>
<evidence type="ECO:0000313" key="8">
    <source>
        <dbReference type="Proteomes" id="UP000317494"/>
    </source>
</evidence>
<dbReference type="InterPro" id="IPR002376">
    <property type="entry name" value="Formyl_transf_N"/>
</dbReference>
<dbReference type="EMBL" id="QEAM01000015">
    <property type="protein sequence ID" value="TPX50616.1"/>
    <property type="molecule type" value="Genomic_DNA"/>
</dbReference>
<evidence type="ECO:0000256" key="3">
    <source>
        <dbReference type="ARBA" id="ARBA00022679"/>
    </source>
</evidence>
<dbReference type="AlphaFoldDB" id="A0A507CNN4"/>
<name>A0A507CNN4_9FUNG</name>